<evidence type="ECO:0000313" key="2">
    <source>
        <dbReference type="EMBL" id="KAF4408978.1"/>
    </source>
</evidence>
<gene>
    <name evidence="2" type="ORF">GCU69_11460</name>
</gene>
<sequence length="104" mass="11762">MIRDLYNVRTVPAEPGTTPLTPEEERRTTAVFFAEIGTKVAEHGWTRFPAHTPEQRRRLLRVGEMLSEHWGTPVSVLAEDECSMRFSLPGHELPPSAGTAQHER</sequence>
<feature type="region of interest" description="Disordered" evidence="1">
    <location>
        <begin position="1"/>
        <end position="26"/>
    </location>
</feature>
<comment type="caution">
    <text evidence="2">The sequence shown here is derived from an EMBL/GenBank/DDBJ whole genome shotgun (WGS) entry which is preliminary data.</text>
</comment>
<organism evidence="2 3">
    <name type="scientific">Streptomyces lycii</name>
    <dbReference type="NCBI Taxonomy" id="2654337"/>
    <lineage>
        <taxon>Bacteria</taxon>
        <taxon>Bacillati</taxon>
        <taxon>Actinomycetota</taxon>
        <taxon>Actinomycetes</taxon>
        <taxon>Kitasatosporales</taxon>
        <taxon>Streptomycetaceae</taxon>
        <taxon>Streptomyces</taxon>
    </lineage>
</organism>
<protein>
    <submittedName>
        <fullName evidence="2">Uncharacterized protein</fullName>
    </submittedName>
</protein>
<reference evidence="2 3" key="1">
    <citation type="submission" date="2019-10" db="EMBL/GenBank/DDBJ databases">
        <title>Streptomyces tenebrisbrunneis sp.nov., an endogenous actinomycete isolated from of Lycium ruthenicum.</title>
        <authorList>
            <person name="Ma L."/>
        </authorList>
    </citation>
    <scope>NUCLEOTIDE SEQUENCE [LARGE SCALE GENOMIC DNA]</scope>
    <source>
        <strain evidence="2 3">TRM 66187</strain>
    </source>
</reference>
<name>A0ABQ7FK56_9ACTN</name>
<keyword evidence="3" id="KW-1185">Reference proteome</keyword>
<feature type="compositionally biased region" description="Low complexity" evidence="1">
    <location>
        <begin position="12"/>
        <end position="21"/>
    </location>
</feature>
<accession>A0ABQ7FK56</accession>
<evidence type="ECO:0000256" key="1">
    <source>
        <dbReference type="SAM" id="MobiDB-lite"/>
    </source>
</evidence>
<proteinExistence type="predicted"/>
<dbReference type="RefSeq" id="WP_156205840.1">
    <property type="nucleotide sequence ID" value="NZ_WHPN01000255.1"/>
</dbReference>
<dbReference type="EMBL" id="WHPN01000255">
    <property type="protein sequence ID" value="KAF4408978.1"/>
    <property type="molecule type" value="Genomic_DNA"/>
</dbReference>
<dbReference type="Proteomes" id="UP000621266">
    <property type="component" value="Unassembled WGS sequence"/>
</dbReference>
<evidence type="ECO:0000313" key="3">
    <source>
        <dbReference type="Proteomes" id="UP000621266"/>
    </source>
</evidence>